<dbReference type="VEuPathDB" id="AmoebaDB:NAEGRDRAFT_980"/>
<evidence type="ECO:0000256" key="1">
    <source>
        <dbReference type="ARBA" id="ARBA00004123"/>
    </source>
</evidence>
<evidence type="ECO:0000313" key="12">
    <source>
        <dbReference type="Proteomes" id="UP000006671"/>
    </source>
</evidence>
<dbReference type="RefSeq" id="XP_002679020.1">
    <property type="nucleotide sequence ID" value="XM_002678974.1"/>
</dbReference>
<dbReference type="CDD" id="cd00200">
    <property type="entry name" value="WD40"/>
    <property type="match status" value="1"/>
</dbReference>
<dbReference type="FunCoup" id="D2VAB0">
    <property type="interactions" value="471"/>
</dbReference>
<dbReference type="InterPro" id="IPR020472">
    <property type="entry name" value="WD40_PAC1"/>
</dbReference>
<dbReference type="EMBL" id="GG738859">
    <property type="protein sequence ID" value="EFC46276.1"/>
    <property type="molecule type" value="Genomic_DNA"/>
</dbReference>
<dbReference type="GO" id="GO:0000398">
    <property type="term" value="P:mRNA splicing, via spliceosome"/>
    <property type="evidence" value="ECO:0007669"/>
    <property type="project" value="InterPro"/>
</dbReference>
<dbReference type="InterPro" id="IPR015943">
    <property type="entry name" value="WD40/YVTN_repeat-like_dom_sf"/>
</dbReference>
<evidence type="ECO:0000256" key="9">
    <source>
        <dbReference type="PROSITE-ProRule" id="PRU00221"/>
    </source>
</evidence>
<keyword evidence="7" id="KW-0539">Nucleus</keyword>
<feature type="repeat" description="WD" evidence="9">
    <location>
        <begin position="294"/>
        <end position="335"/>
    </location>
</feature>
<feature type="compositionally biased region" description="Polar residues" evidence="10">
    <location>
        <begin position="93"/>
        <end position="104"/>
    </location>
</feature>
<dbReference type="STRING" id="5762.D2VAB0"/>
<dbReference type="PANTHER" id="PTHR43979">
    <property type="entry name" value="PRE-MRNA-PROCESSING FACTOR 17"/>
    <property type="match status" value="1"/>
</dbReference>
<keyword evidence="2 9" id="KW-0853">WD repeat</keyword>
<proteinExistence type="predicted"/>
<dbReference type="InterPro" id="IPR001680">
    <property type="entry name" value="WD40_rpt"/>
</dbReference>
<dbReference type="PROSITE" id="PS00678">
    <property type="entry name" value="WD_REPEATS_1"/>
    <property type="match status" value="1"/>
</dbReference>
<organism evidence="12">
    <name type="scientific">Naegleria gruberi</name>
    <name type="common">Amoeba</name>
    <dbReference type="NCBI Taxonomy" id="5762"/>
    <lineage>
        <taxon>Eukaryota</taxon>
        <taxon>Discoba</taxon>
        <taxon>Heterolobosea</taxon>
        <taxon>Tetramitia</taxon>
        <taxon>Eutetramitia</taxon>
        <taxon>Vahlkampfiidae</taxon>
        <taxon>Naegleria</taxon>
    </lineage>
</organism>
<dbReference type="FunFam" id="2.130.10.10:FF:000034">
    <property type="entry name" value="Pre-mRNA-processing factor 17, putative"/>
    <property type="match status" value="1"/>
</dbReference>
<feature type="compositionally biased region" description="Basic and acidic residues" evidence="10">
    <location>
        <begin position="149"/>
        <end position="183"/>
    </location>
</feature>
<dbReference type="InterPro" id="IPR019775">
    <property type="entry name" value="WD40_repeat_CS"/>
</dbReference>
<protein>
    <recommendedName>
        <fullName evidence="8">Pre-mRNA-processing factor 17</fullName>
    </recommendedName>
</protein>
<keyword evidence="5" id="KW-0677">Repeat</keyword>
<dbReference type="PANTHER" id="PTHR43979:SF1">
    <property type="entry name" value="PRE-MRNA-PROCESSING FACTOR 17"/>
    <property type="match status" value="1"/>
</dbReference>
<dbReference type="OrthoDB" id="10257301at2759"/>
<accession>D2VAB0</accession>
<gene>
    <name evidence="11" type="ORF">NAEGRDRAFT_980</name>
</gene>
<dbReference type="Gene3D" id="2.130.10.10">
    <property type="entry name" value="YVTN repeat-like/Quinoprotein amine dehydrogenase"/>
    <property type="match status" value="1"/>
</dbReference>
<feature type="repeat" description="WD" evidence="9">
    <location>
        <begin position="380"/>
        <end position="412"/>
    </location>
</feature>
<evidence type="ECO:0000256" key="4">
    <source>
        <dbReference type="ARBA" id="ARBA00022728"/>
    </source>
</evidence>
<dbReference type="GO" id="GO:0071013">
    <property type="term" value="C:catalytic step 2 spliceosome"/>
    <property type="evidence" value="ECO:0007669"/>
    <property type="project" value="InterPro"/>
</dbReference>
<feature type="non-terminal residue" evidence="11">
    <location>
        <position position="1"/>
    </location>
</feature>
<evidence type="ECO:0000256" key="8">
    <source>
        <dbReference type="ARBA" id="ARBA00068146"/>
    </source>
</evidence>
<dbReference type="GO" id="GO:0003729">
    <property type="term" value="F:mRNA binding"/>
    <property type="evidence" value="ECO:0007669"/>
    <property type="project" value="TreeGrafter"/>
</dbReference>
<reference evidence="11 12" key="1">
    <citation type="journal article" date="2010" name="Cell">
        <title>The genome of Naegleria gruberi illuminates early eukaryotic versatility.</title>
        <authorList>
            <person name="Fritz-Laylin L.K."/>
            <person name="Prochnik S.E."/>
            <person name="Ginger M.L."/>
            <person name="Dacks J.B."/>
            <person name="Carpenter M.L."/>
            <person name="Field M.C."/>
            <person name="Kuo A."/>
            <person name="Paredez A."/>
            <person name="Chapman J."/>
            <person name="Pham J."/>
            <person name="Shu S."/>
            <person name="Neupane R."/>
            <person name="Cipriano M."/>
            <person name="Mancuso J."/>
            <person name="Tu H."/>
            <person name="Salamov A."/>
            <person name="Lindquist E."/>
            <person name="Shapiro H."/>
            <person name="Lucas S."/>
            <person name="Grigoriev I.V."/>
            <person name="Cande W.Z."/>
            <person name="Fulton C."/>
            <person name="Rokhsar D.S."/>
            <person name="Dawson S.C."/>
        </authorList>
    </citation>
    <scope>NUCLEOTIDE SEQUENCE [LARGE SCALE GENOMIC DNA]</scope>
    <source>
        <strain evidence="11 12">NEG-M</strain>
    </source>
</reference>
<evidence type="ECO:0000256" key="7">
    <source>
        <dbReference type="ARBA" id="ARBA00023242"/>
    </source>
</evidence>
<dbReference type="PRINTS" id="PR00320">
    <property type="entry name" value="GPROTEINBRPT"/>
</dbReference>
<evidence type="ECO:0000256" key="6">
    <source>
        <dbReference type="ARBA" id="ARBA00023187"/>
    </source>
</evidence>
<evidence type="ECO:0000256" key="5">
    <source>
        <dbReference type="ARBA" id="ARBA00022737"/>
    </source>
</evidence>
<dbReference type="Pfam" id="PF00400">
    <property type="entry name" value="WD40"/>
    <property type="match status" value="5"/>
</dbReference>
<dbReference type="InParanoid" id="D2VAB0"/>
<evidence type="ECO:0000256" key="10">
    <source>
        <dbReference type="SAM" id="MobiDB-lite"/>
    </source>
</evidence>
<feature type="region of interest" description="Disordered" evidence="10">
    <location>
        <begin position="64"/>
        <end position="107"/>
    </location>
</feature>
<sequence length="544" mass="61900">LVFNPKYDELYAPKVGPKNPFATSDTKFDSGFMLNGEINSHNMNTYLFNSQYYNYDVSRQGNLLPGGSAERPNSSSIHVGSSANKNKKRKQDQLASYSSSTSNNKNEKYIELNESEDAEIISAFGEDAFIEDETAEEQHENMINEIKSQHEEQMARRKEQIKALKDQQSEEQDKKKKKEDFGKLPEIAFNEETEKKTSTEGKDGYSIYHLSTDVDYQGRSFISPPSHLKPCEYTEKKSVLPKKCIHTYRGHQDGKMVTSIEFFPEYGHLLLSGSMDCTVKIWDVLGNRDCVRTYVGHTKAVRASSFSHDGAQFASCAYDKRVNIWDTETGNILQTFTSGSTPYCVKWSPLEGRQHEVIVGYSNNRIVQWDTRSGKIVRKYDRHTGSVNSLCFLDGGKKFVSSSDDKSIRLWEYGVPTEVKKIADPEQHPMPFLEAHPNGKWMIAQSLDNQILTFDAQSRLKQQQNKIFKGHQIAGYSCQAGFSNDGKFVFSGDYTGNVWFWDWKEAKQIKKMQCHEGIVIGSIWHPLDRSLFATCGSDSTIKLF</sequence>
<dbReference type="SMART" id="SM00320">
    <property type="entry name" value="WD40"/>
    <property type="match status" value="6"/>
</dbReference>
<evidence type="ECO:0000256" key="2">
    <source>
        <dbReference type="ARBA" id="ARBA00022574"/>
    </source>
</evidence>
<dbReference type="GeneID" id="8859393"/>
<feature type="region of interest" description="Disordered" evidence="10">
    <location>
        <begin position="149"/>
        <end position="200"/>
    </location>
</feature>
<dbReference type="eggNOG" id="KOG0282">
    <property type="taxonomic scope" value="Eukaryota"/>
</dbReference>
<keyword evidence="4" id="KW-0747">Spliceosome</keyword>
<name>D2VAB0_NAEGR</name>
<evidence type="ECO:0000256" key="3">
    <source>
        <dbReference type="ARBA" id="ARBA00022664"/>
    </source>
</evidence>
<dbReference type="InterPro" id="IPR036322">
    <property type="entry name" value="WD40_repeat_dom_sf"/>
</dbReference>
<dbReference type="OMA" id="TLWHPHE"/>
<keyword evidence="12" id="KW-1185">Reference proteome</keyword>
<comment type="subcellular location">
    <subcellularLocation>
        <location evidence="1">Nucleus</location>
    </subcellularLocation>
</comment>
<keyword evidence="6" id="KW-0508">mRNA splicing</keyword>
<feature type="compositionally biased region" description="Polar residues" evidence="10">
    <location>
        <begin position="71"/>
        <end position="84"/>
    </location>
</feature>
<evidence type="ECO:0000313" key="11">
    <source>
        <dbReference type="EMBL" id="EFC46276.1"/>
    </source>
</evidence>
<dbReference type="KEGG" id="ngr:NAEGRDRAFT_980"/>
<dbReference type="PROSITE" id="PS50294">
    <property type="entry name" value="WD_REPEATS_REGION"/>
    <property type="match status" value="3"/>
</dbReference>
<feature type="repeat" description="WD" evidence="9">
    <location>
        <begin position="257"/>
        <end position="284"/>
    </location>
</feature>
<feature type="non-terminal residue" evidence="11">
    <location>
        <position position="544"/>
    </location>
</feature>
<dbReference type="PROSITE" id="PS50082">
    <property type="entry name" value="WD_REPEATS_2"/>
    <property type="match status" value="3"/>
</dbReference>
<dbReference type="SUPFAM" id="SSF50978">
    <property type="entry name" value="WD40 repeat-like"/>
    <property type="match status" value="1"/>
</dbReference>
<dbReference type="InterPro" id="IPR032847">
    <property type="entry name" value="PRPF17"/>
</dbReference>
<keyword evidence="3" id="KW-0507">mRNA processing</keyword>
<dbReference type="AlphaFoldDB" id="D2VAB0"/>
<dbReference type="Proteomes" id="UP000006671">
    <property type="component" value="Unassembled WGS sequence"/>
</dbReference>